<keyword evidence="5" id="KW-0998">Cell outer membrane</keyword>
<evidence type="ECO:0000313" key="8">
    <source>
        <dbReference type="Proteomes" id="UP000297872"/>
    </source>
</evidence>
<protein>
    <recommendedName>
        <fullName evidence="6">Bacterial surface antigen (D15) domain-containing protein</fullName>
    </recommendedName>
</protein>
<dbReference type="GO" id="GO:0019867">
    <property type="term" value="C:outer membrane"/>
    <property type="evidence" value="ECO:0007669"/>
    <property type="project" value="InterPro"/>
</dbReference>
<dbReference type="InterPro" id="IPR000184">
    <property type="entry name" value="Bac_surfAg_D15"/>
</dbReference>
<dbReference type="EMBL" id="SGVY01000017">
    <property type="protein sequence ID" value="TFH81173.1"/>
    <property type="molecule type" value="Genomic_DNA"/>
</dbReference>
<reference evidence="7 8" key="1">
    <citation type="submission" date="2019-02" db="EMBL/GenBank/DDBJ databases">
        <title>Draft Genome Sequence of the Prevotella sp. BCRC 81118, Isolated from Human Feces.</title>
        <authorList>
            <person name="Huang C.-H."/>
        </authorList>
    </citation>
    <scope>NUCLEOTIDE SEQUENCE [LARGE SCALE GENOMIC DNA]</scope>
    <source>
        <strain evidence="7 8">BCRC 81118</strain>
    </source>
</reference>
<organism evidence="7 8">
    <name type="scientific">Segatella hominis</name>
    <dbReference type="NCBI Taxonomy" id="2518605"/>
    <lineage>
        <taxon>Bacteria</taxon>
        <taxon>Pseudomonadati</taxon>
        <taxon>Bacteroidota</taxon>
        <taxon>Bacteroidia</taxon>
        <taxon>Bacteroidales</taxon>
        <taxon>Prevotellaceae</taxon>
        <taxon>Segatella</taxon>
    </lineage>
</organism>
<gene>
    <name evidence="7" type="ORF">EXN75_08010</name>
</gene>
<evidence type="ECO:0000256" key="5">
    <source>
        <dbReference type="ARBA" id="ARBA00023237"/>
    </source>
</evidence>
<keyword evidence="2" id="KW-0812">Transmembrane</keyword>
<dbReference type="InterPro" id="IPR039910">
    <property type="entry name" value="D15-like"/>
</dbReference>
<dbReference type="PANTHER" id="PTHR12815:SF47">
    <property type="entry name" value="TRANSLOCATION AND ASSEMBLY MODULE SUBUNIT TAMA"/>
    <property type="match status" value="1"/>
</dbReference>
<dbReference type="Proteomes" id="UP000297872">
    <property type="component" value="Unassembled WGS sequence"/>
</dbReference>
<comment type="subcellular location">
    <subcellularLocation>
        <location evidence="1">Membrane</location>
    </subcellularLocation>
</comment>
<dbReference type="OrthoDB" id="9814535at2"/>
<keyword evidence="4" id="KW-0472">Membrane</keyword>
<dbReference type="PROSITE" id="PS51257">
    <property type="entry name" value="PROKAR_LIPOPROTEIN"/>
    <property type="match status" value="1"/>
</dbReference>
<name>A0A4Y8VLG1_9BACT</name>
<evidence type="ECO:0000256" key="2">
    <source>
        <dbReference type="ARBA" id="ARBA00022692"/>
    </source>
</evidence>
<evidence type="ECO:0000256" key="3">
    <source>
        <dbReference type="ARBA" id="ARBA00022729"/>
    </source>
</evidence>
<dbReference type="AlphaFoldDB" id="A0A4Y8VLG1"/>
<dbReference type="PANTHER" id="PTHR12815">
    <property type="entry name" value="SORTING AND ASSEMBLY MACHINERY SAMM50 PROTEIN FAMILY MEMBER"/>
    <property type="match status" value="1"/>
</dbReference>
<feature type="domain" description="Bacterial surface antigen (D15)" evidence="6">
    <location>
        <begin position="612"/>
        <end position="796"/>
    </location>
</feature>
<accession>A0A4Y8VLG1</accession>
<dbReference type="Pfam" id="PF01103">
    <property type="entry name" value="Omp85"/>
    <property type="match status" value="1"/>
</dbReference>
<sequence length="799" mass="91805">MRKSKLYIIIYVLTLIMSIPFLLACSSTSALKEGQQLFTGLKPIEYSNYEKSGYADSTMLEMENVLASAPNGALFGSSYYRTPFPVRLWIWNAFSQSEGGVAKWITKAFGSKPKLMSNVNPQLRAQVAENQLDKYGYFNGKVTYDVVTDNNPKKAKVAYHVDMGHLWTLDTVKYLGFPNEGQQLIDSTRNLAVIRTGSPFNVSRLEEERQRITRLFRNNGYYFYKNGYASYLADTLGTPGKAEVRLIMADSIDTMALRKWYIGHVKFNFKRNFMEELKDSFVRGKLEFYYNGRKMPIRAGVVLKDLKLFPNRLYKIENEEAAKNHLQAMGLFSYTSIQFSPRLSSNDRVLVNDSCVSLCDTLDATIDLVFDKPYDFYIEANAKGKTTGRVGPELVIGLTKRNAFKGGEKLDINLHGSYEWQTIQQEGAKSTHINSYEYGSDISLSFPRIITPWNMFRTMAQNERRFRAGRFPRRFYGTPTTTVKTSMNVLNRASYFRRHVVSGELTYNWSTSSQHHHSFSPLVLSYEYMNARTAAFDSVLSKHPYLQISMRDQFVPKMSYTYTYNSPLNYRHPITWSTTVSEAGNVLATGYLIAGKKWNDKDKQMFKNPFAQFLKLETDFVKYWKLTEKSTLVGHLNAGVVWSYGNTEKAPYYEQFYVGGANSIRAFNVRSIGPGKFAPTNSKFSYIDQMGDIKFVANLEYRPRIWGDLYGAIFLDMGNVWNIHEEEYSENGKFYARNFFKQMAVGTGVGVRYDMGMFVIRLDWGLGLHLPYETGKNGFYNIHRFKDSHSFHFAVGYPF</sequence>
<keyword evidence="8" id="KW-1185">Reference proteome</keyword>
<comment type="caution">
    <text evidence="7">The sequence shown here is derived from an EMBL/GenBank/DDBJ whole genome shotgun (WGS) entry which is preliminary data.</text>
</comment>
<keyword evidence="3" id="KW-0732">Signal</keyword>
<evidence type="ECO:0000259" key="6">
    <source>
        <dbReference type="Pfam" id="PF01103"/>
    </source>
</evidence>
<evidence type="ECO:0000256" key="4">
    <source>
        <dbReference type="ARBA" id="ARBA00023136"/>
    </source>
</evidence>
<proteinExistence type="predicted"/>
<evidence type="ECO:0000256" key="1">
    <source>
        <dbReference type="ARBA" id="ARBA00004370"/>
    </source>
</evidence>
<evidence type="ECO:0000313" key="7">
    <source>
        <dbReference type="EMBL" id="TFH81173.1"/>
    </source>
</evidence>
<dbReference type="Gene3D" id="2.40.160.50">
    <property type="entry name" value="membrane protein fhac: a member of the omp85/tpsb transporter family"/>
    <property type="match status" value="1"/>
</dbReference>